<comment type="caution">
    <text evidence="1">The sequence shown here is derived from an EMBL/GenBank/DDBJ whole genome shotgun (WGS) entry which is preliminary data.</text>
</comment>
<gene>
    <name evidence="1" type="ORF">C7400_1693</name>
</gene>
<dbReference type="Pfam" id="PF10604">
    <property type="entry name" value="Polyketide_cyc2"/>
    <property type="match status" value="1"/>
</dbReference>
<sequence length="147" mass="16487">MHENSSTRADIFIDRPPADVWDVISNSSAYSDWNPFITRVDGAFKEGETIRIVLGSGPDSMVFRPTILVVRPEHGICWRGSVWIRGLFDGTHCIYLTAATGGTHLEQTESFSGLFVGRLTKDVIEETRRNFQAMDVAVKQRVETKTP</sequence>
<dbReference type="EMBL" id="QJJV01000069">
    <property type="protein sequence ID" value="PXX01433.1"/>
    <property type="molecule type" value="Genomic_DNA"/>
</dbReference>
<name>A0ABX5MAN1_9BURK</name>
<accession>A0ABX5MAN1</accession>
<evidence type="ECO:0000313" key="1">
    <source>
        <dbReference type="EMBL" id="PXX01433.1"/>
    </source>
</evidence>
<dbReference type="PANTHER" id="PTHR36166">
    <property type="entry name" value="CHROMOSOME 9, WHOLE GENOME SHOTGUN SEQUENCE"/>
    <property type="match status" value="1"/>
</dbReference>
<organism evidence="1 2">
    <name type="scientific">Paraburkholderia tropica</name>
    <dbReference type="NCBI Taxonomy" id="92647"/>
    <lineage>
        <taxon>Bacteria</taxon>
        <taxon>Pseudomonadati</taxon>
        <taxon>Pseudomonadota</taxon>
        <taxon>Betaproteobacteria</taxon>
        <taxon>Burkholderiales</taxon>
        <taxon>Burkholderiaceae</taxon>
        <taxon>Paraburkholderia</taxon>
    </lineage>
</organism>
<dbReference type="SUPFAM" id="SSF55961">
    <property type="entry name" value="Bet v1-like"/>
    <property type="match status" value="1"/>
</dbReference>
<dbReference type="CDD" id="cd07822">
    <property type="entry name" value="SRPBCC_4"/>
    <property type="match status" value="1"/>
</dbReference>
<dbReference type="Proteomes" id="UP000247515">
    <property type="component" value="Unassembled WGS sequence"/>
</dbReference>
<evidence type="ECO:0008006" key="3">
    <source>
        <dbReference type="Google" id="ProtNLM"/>
    </source>
</evidence>
<dbReference type="InterPro" id="IPR019587">
    <property type="entry name" value="Polyketide_cyclase/dehydratase"/>
</dbReference>
<dbReference type="PANTHER" id="PTHR36166:SF1">
    <property type="entry name" value="SRPBCC DOMAIN-CONTAINING PROTEIN"/>
    <property type="match status" value="1"/>
</dbReference>
<dbReference type="InterPro" id="IPR023393">
    <property type="entry name" value="START-like_dom_sf"/>
</dbReference>
<protein>
    <recommendedName>
        <fullName evidence="3">SRPBCC domain-containing protein</fullName>
    </recommendedName>
</protein>
<reference evidence="1 2" key="1">
    <citation type="submission" date="2018-05" db="EMBL/GenBank/DDBJ databases">
        <title>Genomic Encyclopedia of Type Strains, Phase IV (KMG-V): Genome sequencing to study the core and pangenomes of soil and plant-associated prokaryotes.</title>
        <authorList>
            <person name="Whitman W."/>
        </authorList>
    </citation>
    <scope>NUCLEOTIDE SEQUENCE [LARGE SCALE GENOMIC DNA]</scope>
    <source>
        <strain evidence="1 2">SIr-6563</strain>
    </source>
</reference>
<dbReference type="Gene3D" id="3.30.530.20">
    <property type="match status" value="1"/>
</dbReference>
<proteinExistence type="predicted"/>
<keyword evidence="2" id="KW-1185">Reference proteome</keyword>
<evidence type="ECO:0000313" key="2">
    <source>
        <dbReference type="Proteomes" id="UP000247515"/>
    </source>
</evidence>